<feature type="region of interest" description="Disordered" evidence="1">
    <location>
        <begin position="121"/>
        <end position="148"/>
    </location>
</feature>
<sequence>MLNIKSESRMAEKIYDDVMQLLKDALPPHNKLARNSGNVDSQIIKDVASGPLRSVVTYPVYFVNGYKFHTSEHGSGRLTYNSGVCLKGSNYSDESTDYYGILVEIVQLDLAFQDDEVNTHTLDDADTDDSDDADTDDSDDASLGDDTY</sequence>
<proteinExistence type="predicted"/>
<evidence type="ECO:0000256" key="1">
    <source>
        <dbReference type="SAM" id="MobiDB-lite"/>
    </source>
</evidence>
<dbReference type="AlphaFoldDB" id="A0A2U1M4K7"/>
<reference evidence="2 3" key="1">
    <citation type="journal article" date="2018" name="Mol. Plant">
        <title>The genome of Artemisia annua provides insight into the evolution of Asteraceae family and artemisinin biosynthesis.</title>
        <authorList>
            <person name="Shen Q."/>
            <person name="Zhang L."/>
            <person name="Liao Z."/>
            <person name="Wang S."/>
            <person name="Yan T."/>
            <person name="Shi P."/>
            <person name="Liu M."/>
            <person name="Fu X."/>
            <person name="Pan Q."/>
            <person name="Wang Y."/>
            <person name="Lv Z."/>
            <person name="Lu X."/>
            <person name="Zhang F."/>
            <person name="Jiang W."/>
            <person name="Ma Y."/>
            <person name="Chen M."/>
            <person name="Hao X."/>
            <person name="Li L."/>
            <person name="Tang Y."/>
            <person name="Lv G."/>
            <person name="Zhou Y."/>
            <person name="Sun X."/>
            <person name="Brodelius P.E."/>
            <person name="Rose J.K.C."/>
            <person name="Tang K."/>
        </authorList>
    </citation>
    <scope>NUCLEOTIDE SEQUENCE [LARGE SCALE GENOMIC DNA]</scope>
    <source>
        <strain evidence="3">cv. Huhao1</strain>
        <tissue evidence="2">Leaf</tissue>
    </source>
</reference>
<dbReference type="OrthoDB" id="1934032at2759"/>
<evidence type="ECO:0000313" key="3">
    <source>
        <dbReference type="Proteomes" id="UP000245207"/>
    </source>
</evidence>
<organism evidence="2 3">
    <name type="scientific">Artemisia annua</name>
    <name type="common">Sweet wormwood</name>
    <dbReference type="NCBI Taxonomy" id="35608"/>
    <lineage>
        <taxon>Eukaryota</taxon>
        <taxon>Viridiplantae</taxon>
        <taxon>Streptophyta</taxon>
        <taxon>Embryophyta</taxon>
        <taxon>Tracheophyta</taxon>
        <taxon>Spermatophyta</taxon>
        <taxon>Magnoliopsida</taxon>
        <taxon>eudicotyledons</taxon>
        <taxon>Gunneridae</taxon>
        <taxon>Pentapetalae</taxon>
        <taxon>asterids</taxon>
        <taxon>campanulids</taxon>
        <taxon>Asterales</taxon>
        <taxon>Asteraceae</taxon>
        <taxon>Asteroideae</taxon>
        <taxon>Anthemideae</taxon>
        <taxon>Artemisiinae</taxon>
        <taxon>Artemisia</taxon>
    </lineage>
</organism>
<dbReference type="Proteomes" id="UP000245207">
    <property type="component" value="Unassembled WGS sequence"/>
</dbReference>
<protein>
    <submittedName>
        <fullName evidence="2">Uncharacterized protein</fullName>
    </submittedName>
</protein>
<evidence type="ECO:0000313" key="2">
    <source>
        <dbReference type="EMBL" id="PWA56178.1"/>
    </source>
</evidence>
<gene>
    <name evidence="2" type="ORF">CTI12_AA421160</name>
</gene>
<dbReference type="PANTHER" id="PTHR48258">
    <property type="entry name" value="DUF4218 DOMAIN-CONTAINING PROTEIN-RELATED"/>
    <property type="match status" value="1"/>
</dbReference>
<comment type="caution">
    <text evidence="2">The sequence shown here is derived from an EMBL/GenBank/DDBJ whole genome shotgun (WGS) entry which is preliminary data.</text>
</comment>
<dbReference type="EMBL" id="PKPP01006541">
    <property type="protein sequence ID" value="PWA56178.1"/>
    <property type="molecule type" value="Genomic_DNA"/>
</dbReference>
<dbReference type="PANTHER" id="PTHR48258:SF4">
    <property type="entry name" value="DUF4216 DOMAIN-CONTAINING PROTEIN"/>
    <property type="match status" value="1"/>
</dbReference>
<accession>A0A2U1M4K7</accession>
<keyword evidence="3" id="KW-1185">Reference proteome</keyword>
<name>A0A2U1M4K7_ARTAN</name>
<feature type="compositionally biased region" description="Acidic residues" evidence="1">
    <location>
        <begin position="124"/>
        <end position="148"/>
    </location>
</feature>